<protein>
    <recommendedName>
        <fullName evidence="2 10">Phosphoribosylamine--glycine ligase</fullName>
        <ecNumber evidence="2 10">6.3.4.13</ecNumber>
    </recommendedName>
    <alternativeName>
        <fullName evidence="10">GARS</fullName>
    </alternativeName>
    <alternativeName>
        <fullName evidence="8 10">Glycinamide ribonucleotide synthetase</fullName>
    </alternativeName>
    <alternativeName>
        <fullName evidence="9 10">Phosphoribosylglycinamide synthetase</fullName>
    </alternativeName>
</protein>
<dbReference type="InterPro" id="IPR020561">
    <property type="entry name" value="PRibGlycinamid_synth_ATP-grasp"/>
</dbReference>
<dbReference type="RefSeq" id="WP_126611194.1">
    <property type="nucleotide sequence ID" value="NZ_CP034562.1"/>
</dbReference>
<dbReference type="SMART" id="SM01209">
    <property type="entry name" value="GARS_A"/>
    <property type="match status" value="1"/>
</dbReference>
<keyword evidence="5 10" id="KW-0658">Purine biosynthesis</keyword>
<reference evidence="13 14" key="1">
    <citation type="submission" date="2018-12" db="EMBL/GenBank/DDBJ databases">
        <title>Flammeovirga pectinis sp. nov., isolated from the gut of the Korean scallop, Patinopecten yessoensis.</title>
        <authorList>
            <person name="Bae J.-W."/>
            <person name="Jeong Y.-S."/>
            <person name="Kang W."/>
        </authorList>
    </citation>
    <scope>NUCLEOTIDE SEQUENCE [LARGE SCALE GENOMIC DNA]</scope>
    <source>
        <strain evidence="13 14">L12M1</strain>
    </source>
</reference>
<dbReference type="SUPFAM" id="SSF56059">
    <property type="entry name" value="Glutathione synthetase ATP-binding domain-like"/>
    <property type="match status" value="1"/>
</dbReference>
<dbReference type="GO" id="GO:0009113">
    <property type="term" value="P:purine nucleobase biosynthetic process"/>
    <property type="evidence" value="ECO:0007669"/>
    <property type="project" value="InterPro"/>
</dbReference>
<dbReference type="InterPro" id="IPR020560">
    <property type="entry name" value="PRibGlycinamide_synth_C-dom"/>
</dbReference>
<dbReference type="EMBL" id="CP034562">
    <property type="protein sequence ID" value="AZQ61098.1"/>
    <property type="molecule type" value="Genomic_DNA"/>
</dbReference>
<dbReference type="SUPFAM" id="SSF52440">
    <property type="entry name" value="PreATP-grasp domain"/>
    <property type="match status" value="1"/>
</dbReference>
<evidence type="ECO:0000256" key="10">
    <source>
        <dbReference type="HAMAP-Rule" id="MF_00138"/>
    </source>
</evidence>
<evidence type="ECO:0000256" key="3">
    <source>
        <dbReference type="ARBA" id="ARBA00022598"/>
    </source>
</evidence>
<dbReference type="GO" id="GO:0005524">
    <property type="term" value="F:ATP binding"/>
    <property type="evidence" value="ECO:0007669"/>
    <property type="project" value="UniProtKB-UniRule"/>
</dbReference>
<dbReference type="KEGG" id="fll:EI427_02355"/>
<dbReference type="GO" id="GO:0006189">
    <property type="term" value="P:'de novo' IMP biosynthetic process"/>
    <property type="evidence" value="ECO:0007669"/>
    <property type="project" value="UniProtKB-UniRule"/>
</dbReference>
<gene>
    <name evidence="10 13" type="primary">purD</name>
    <name evidence="13" type="ORF">EI427_02355</name>
</gene>
<evidence type="ECO:0000256" key="7">
    <source>
        <dbReference type="ARBA" id="ARBA00038345"/>
    </source>
</evidence>
<dbReference type="GO" id="GO:0046872">
    <property type="term" value="F:metal ion binding"/>
    <property type="evidence" value="ECO:0007669"/>
    <property type="project" value="InterPro"/>
</dbReference>
<evidence type="ECO:0000256" key="9">
    <source>
        <dbReference type="ARBA" id="ARBA00042864"/>
    </source>
</evidence>
<dbReference type="GO" id="GO:0004637">
    <property type="term" value="F:phosphoribosylamine-glycine ligase activity"/>
    <property type="evidence" value="ECO:0007669"/>
    <property type="project" value="UniProtKB-UniRule"/>
</dbReference>
<dbReference type="PANTHER" id="PTHR43472:SF1">
    <property type="entry name" value="PHOSPHORIBOSYLAMINE--GLYCINE LIGASE, CHLOROPLASTIC"/>
    <property type="match status" value="1"/>
</dbReference>
<evidence type="ECO:0000256" key="1">
    <source>
        <dbReference type="ARBA" id="ARBA00005174"/>
    </source>
</evidence>
<dbReference type="SMART" id="SM01210">
    <property type="entry name" value="GARS_C"/>
    <property type="match status" value="1"/>
</dbReference>
<dbReference type="InterPro" id="IPR011761">
    <property type="entry name" value="ATP-grasp"/>
</dbReference>
<comment type="pathway">
    <text evidence="1 10">Purine metabolism; IMP biosynthesis via de novo pathway; N(1)-(5-phospho-D-ribosyl)glycinamide from 5-phospho-alpha-D-ribose 1-diphosphate: step 2/2.</text>
</comment>
<evidence type="ECO:0000313" key="13">
    <source>
        <dbReference type="EMBL" id="AZQ61098.1"/>
    </source>
</evidence>
<feature type="domain" description="ATP-grasp" evidence="12">
    <location>
        <begin position="111"/>
        <end position="318"/>
    </location>
</feature>
<dbReference type="EC" id="6.3.4.13" evidence="2 10"/>
<dbReference type="OrthoDB" id="9807240at2"/>
<evidence type="ECO:0000259" key="12">
    <source>
        <dbReference type="PROSITE" id="PS50975"/>
    </source>
</evidence>
<dbReference type="AlphaFoldDB" id="A0A3Q9FJD9"/>
<dbReference type="InterPro" id="IPR011054">
    <property type="entry name" value="Rudment_hybrid_motif"/>
</dbReference>
<keyword evidence="3 10" id="KW-0436">Ligase</keyword>
<dbReference type="Pfam" id="PF02844">
    <property type="entry name" value="GARS_N"/>
    <property type="match status" value="1"/>
</dbReference>
<evidence type="ECO:0000256" key="4">
    <source>
        <dbReference type="ARBA" id="ARBA00022741"/>
    </source>
</evidence>
<dbReference type="SUPFAM" id="SSF51246">
    <property type="entry name" value="Rudiment single hybrid motif"/>
    <property type="match status" value="1"/>
</dbReference>
<dbReference type="PANTHER" id="PTHR43472">
    <property type="entry name" value="PHOSPHORIBOSYLAMINE--GLYCINE LIGASE"/>
    <property type="match status" value="1"/>
</dbReference>
<dbReference type="Pfam" id="PF02843">
    <property type="entry name" value="GARS_C"/>
    <property type="match status" value="1"/>
</dbReference>
<comment type="similarity">
    <text evidence="7 10">Belongs to the GARS family.</text>
</comment>
<dbReference type="InterPro" id="IPR016185">
    <property type="entry name" value="PreATP-grasp_dom_sf"/>
</dbReference>
<dbReference type="Gene3D" id="3.30.470.20">
    <property type="entry name" value="ATP-grasp fold, B domain"/>
    <property type="match status" value="1"/>
</dbReference>
<dbReference type="InterPro" id="IPR037123">
    <property type="entry name" value="PRibGlycinamide_synth_C_sf"/>
</dbReference>
<dbReference type="Pfam" id="PF01071">
    <property type="entry name" value="GARS_A"/>
    <property type="match status" value="1"/>
</dbReference>
<dbReference type="InterPro" id="IPR013815">
    <property type="entry name" value="ATP_grasp_subdomain_1"/>
</dbReference>
<dbReference type="NCBIfam" id="TIGR00877">
    <property type="entry name" value="purD"/>
    <property type="match status" value="1"/>
</dbReference>
<keyword evidence="6 11" id="KW-0067">ATP-binding</keyword>
<sequence>MKVLILGSGGREHTLAWKIAQSDKLTKLYAAPGNAGTAEVAQNISISVTDFPKLGQFVQEEEIDMLIVGPEAPLVEGVADYFADNEKLSHVKVIGPKKAGALLEGSKDYSKKFMVRHNIPAGASKTFTLETLESGYAFLELQKPPYVLKADGLAAGKGVLIINSLEEAKNSLKEMLSGQFGEASKSVLVEQFLDGIELSVFVITDGKNYVTLPEAKDYKRIGEGDTGLNTGGMGAISPVPFADAAFMAEIDKAIVKPTIDGLTKDGIDYVGFIFFGLIKVDGKPFVIEYNARMGDPETEVVIPRVKSDLLEILDLAGQGKLDQAKIEFEDCVTSTVMLVSGGYPEKYQNGKEITKVDTVEDVLPFHAGTTFSELGEVITNGGRVMALTGKGATMNEALAKSFAAAEAVQFDKKYYRKDIGFDL</sequence>
<dbReference type="Gene3D" id="3.40.50.20">
    <property type="match status" value="1"/>
</dbReference>
<keyword evidence="14" id="KW-1185">Reference proteome</keyword>
<dbReference type="Proteomes" id="UP000267268">
    <property type="component" value="Chromosome 1"/>
</dbReference>
<dbReference type="InterPro" id="IPR020562">
    <property type="entry name" value="PRibGlycinamide_synth_N"/>
</dbReference>
<accession>A0A3Q9FJD9</accession>
<dbReference type="UniPathway" id="UPA00074">
    <property type="reaction ID" value="UER00125"/>
</dbReference>
<dbReference type="InterPro" id="IPR000115">
    <property type="entry name" value="PRibGlycinamide_synth"/>
</dbReference>
<evidence type="ECO:0000256" key="6">
    <source>
        <dbReference type="ARBA" id="ARBA00022840"/>
    </source>
</evidence>
<dbReference type="HAMAP" id="MF_00138">
    <property type="entry name" value="GARS"/>
    <property type="match status" value="1"/>
</dbReference>
<organism evidence="13 14">
    <name type="scientific">Flammeovirga pectinis</name>
    <dbReference type="NCBI Taxonomy" id="2494373"/>
    <lineage>
        <taxon>Bacteria</taxon>
        <taxon>Pseudomonadati</taxon>
        <taxon>Bacteroidota</taxon>
        <taxon>Cytophagia</taxon>
        <taxon>Cytophagales</taxon>
        <taxon>Flammeovirgaceae</taxon>
        <taxon>Flammeovirga</taxon>
    </lineage>
</organism>
<evidence type="ECO:0000256" key="2">
    <source>
        <dbReference type="ARBA" id="ARBA00013255"/>
    </source>
</evidence>
<evidence type="ECO:0000313" key="14">
    <source>
        <dbReference type="Proteomes" id="UP000267268"/>
    </source>
</evidence>
<keyword evidence="4 11" id="KW-0547">Nucleotide-binding</keyword>
<name>A0A3Q9FJD9_9BACT</name>
<evidence type="ECO:0000256" key="11">
    <source>
        <dbReference type="PROSITE-ProRule" id="PRU00409"/>
    </source>
</evidence>
<evidence type="ECO:0000256" key="5">
    <source>
        <dbReference type="ARBA" id="ARBA00022755"/>
    </source>
</evidence>
<proteinExistence type="inferred from homology"/>
<dbReference type="Gene3D" id="3.90.600.10">
    <property type="entry name" value="Phosphoribosylglycinamide synthetase, C-terminal domain"/>
    <property type="match status" value="1"/>
</dbReference>
<dbReference type="PROSITE" id="PS50975">
    <property type="entry name" value="ATP_GRASP"/>
    <property type="match status" value="1"/>
</dbReference>
<dbReference type="Gene3D" id="3.30.1490.20">
    <property type="entry name" value="ATP-grasp fold, A domain"/>
    <property type="match status" value="1"/>
</dbReference>
<comment type="catalytic activity">
    <reaction evidence="10">
        <text>5-phospho-beta-D-ribosylamine + glycine + ATP = N(1)-(5-phospho-beta-D-ribosyl)glycinamide + ADP + phosphate + H(+)</text>
        <dbReference type="Rhea" id="RHEA:17453"/>
        <dbReference type="ChEBI" id="CHEBI:15378"/>
        <dbReference type="ChEBI" id="CHEBI:30616"/>
        <dbReference type="ChEBI" id="CHEBI:43474"/>
        <dbReference type="ChEBI" id="CHEBI:57305"/>
        <dbReference type="ChEBI" id="CHEBI:58681"/>
        <dbReference type="ChEBI" id="CHEBI:143788"/>
        <dbReference type="ChEBI" id="CHEBI:456216"/>
        <dbReference type="EC" id="6.3.4.13"/>
    </reaction>
</comment>
<evidence type="ECO:0000256" key="8">
    <source>
        <dbReference type="ARBA" id="ARBA00042242"/>
    </source>
</evidence>